<dbReference type="AlphaFoldDB" id="A0A3M6T7Z4"/>
<evidence type="ECO:0000256" key="2">
    <source>
        <dbReference type="SAM" id="SignalP"/>
    </source>
</evidence>
<name>A0A3M6T7Z4_POCDA</name>
<feature type="signal peptide" evidence="2">
    <location>
        <begin position="1"/>
        <end position="25"/>
    </location>
</feature>
<sequence>MALGVNLLRVLTLLTLHSLLPDGLAEESGVNQKPEEKKVYDQHYLEQKAKSDTNSVAFRRFIQLYSRNSGRHVRINPDRSVDAIGEDGDKYAKLVIESVNFGRVRIKGSVSNFYLCVDKKGRLRARKRGKWKDNCEFTDRVADNAYTEFTSVRYNKSLIAFSRRGRPRPVLSTEKGGVKAVQFIERASNIKLLRGRKYWRKGGKLEGIDLYRKKQVEKIYVSMKKWREFKRWLKFNTRTASAKVNSTTTAATPLQPTAVQLSSRPTSFMKYSRDKGRT</sequence>
<reference evidence="3 4" key="1">
    <citation type="journal article" date="2018" name="Sci. Rep.">
        <title>Comparative analysis of the Pocillopora damicornis genome highlights role of immune system in coral evolution.</title>
        <authorList>
            <person name="Cunning R."/>
            <person name="Bay R.A."/>
            <person name="Gillette P."/>
            <person name="Baker A.C."/>
            <person name="Traylor-Knowles N."/>
        </authorList>
    </citation>
    <scope>NUCLEOTIDE SEQUENCE [LARGE SCALE GENOMIC DNA]</scope>
    <source>
        <strain evidence="3">RSMAS</strain>
        <tissue evidence="3">Whole animal</tissue>
    </source>
</reference>
<comment type="caution">
    <text evidence="3">The sequence shown here is derived from an EMBL/GenBank/DDBJ whole genome shotgun (WGS) entry which is preliminary data.</text>
</comment>
<dbReference type="SMART" id="SM00442">
    <property type="entry name" value="FGF"/>
    <property type="match status" value="1"/>
</dbReference>
<dbReference type="InterPro" id="IPR002209">
    <property type="entry name" value="Fibroblast_GF_fam"/>
</dbReference>
<keyword evidence="4" id="KW-1185">Reference proteome</keyword>
<keyword evidence="2" id="KW-0732">Signal</keyword>
<dbReference type="GO" id="GO:0008083">
    <property type="term" value="F:growth factor activity"/>
    <property type="evidence" value="ECO:0007669"/>
    <property type="project" value="InterPro"/>
</dbReference>
<comment type="similarity">
    <text evidence="1">Belongs to the heparin-binding growth factors family.</text>
</comment>
<dbReference type="SUPFAM" id="SSF50353">
    <property type="entry name" value="Cytokine"/>
    <property type="match status" value="1"/>
</dbReference>
<dbReference type="SMR" id="A0A3M6T7Z4"/>
<dbReference type="PANTHER" id="PTHR11486">
    <property type="entry name" value="FIBROBLAST GROWTH FACTOR"/>
    <property type="match status" value="1"/>
</dbReference>
<dbReference type="CDD" id="cd23307">
    <property type="entry name" value="beta-trefoil_FGF8-like"/>
    <property type="match status" value="1"/>
</dbReference>
<gene>
    <name evidence="3" type="ORF">pdam_00011697</name>
</gene>
<proteinExistence type="inferred from homology"/>
<dbReference type="EMBL" id="RCHS01004116">
    <property type="protein sequence ID" value="RMX37453.1"/>
    <property type="molecule type" value="Genomic_DNA"/>
</dbReference>
<dbReference type="OrthoDB" id="5988014at2759"/>
<accession>A0A3M6T7Z4</accession>
<dbReference type="PRINTS" id="PR00262">
    <property type="entry name" value="IL1HBGF"/>
</dbReference>
<evidence type="ECO:0000313" key="3">
    <source>
        <dbReference type="EMBL" id="RMX37453.1"/>
    </source>
</evidence>
<dbReference type="STRING" id="46731.A0A3M6T7Z4"/>
<evidence type="ECO:0000313" key="4">
    <source>
        <dbReference type="Proteomes" id="UP000275408"/>
    </source>
</evidence>
<evidence type="ECO:0000256" key="1">
    <source>
        <dbReference type="ARBA" id="ARBA00007936"/>
    </source>
</evidence>
<dbReference type="Gene3D" id="2.80.10.50">
    <property type="match status" value="1"/>
</dbReference>
<organism evidence="3 4">
    <name type="scientific">Pocillopora damicornis</name>
    <name type="common">Cauliflower coral</name>
    <name type="synonym">Millepora damicornis</name>
    <dbReference type="NCBI Taxonomy" id="46731"/>
    <lineage>
        <taxon>Eukaryota</taxon>
        <taxon>Metazoa</taxon>
        <taxon>Cnidaria</taxon>
        <taxon>Anthozoa</taxon>
        <taxon>Hexacorallia</taxon>
        <taxon>Scleractinia</taxon>
        <taxon>Astrocoeniina</taxon>
        <taxon>Pocilloporidae</taxon>
        <taxon>Pocillopora</taxon>
    </lineage>
</organism>
<dbReference type="Proteomes" id="UP000275408">
    <property type="component" value="Unassembled WGS sequence"/>
</dbReference>
<dbReference type="InterPro" id="IPR008996">
    <property type="entry name" value="IL1/FGF"/>
</dbReference>
<feature type="chain" id="PRO_5018002749" description="FGF" evidence="2">
    <location>
        <begin position="26"/>
        <end position="278"/>
    </location>
</feature>
<protein>
    <recommendedName>
        <fullName evidence="5">FGF</fullName>
    </recommendedName>
</protein>
<dbReference type="OMA" id="AVWISRI"/>
<evidence type="ECO:0008006" key="5">
    <source>
        <dbReference type="Google" id="ProtNLM"/>
    </source>
</evidence>
<dbReference type="Pfam" id="PF00167">
    <property type="entry name" value="FGF"/>
    <property type="match status" value="1"/>
</dbReference>